<comment type="caution">
    <text evidence="4">The sequence shown here is derived from an EMBL/GenBank/DDBJ whole genome shotgun (WGS) entry which is preliminary data.</text>
</comment>
<reference evidence="4 5" key="1">
    <citation type="submission" date="2023-08" db="EMBL/GenBank/DDBJ databases">
        <title>Implementing the SeqCode for naming new Mesorhizobium species isolated from Vachellia karroo root nodules.</title>
        <authorList>
            <person name="Van Lill M."/>
        </authorList>
    </citation>
    <scope>NUCLEOTIDE SEQUENCE [LARGE SCALE GENOMIC DNA]</scope>
    <source>
        <strain evidence="4 5">VK3E</strain>
    </source>
</reference>
<dbReference type="Pfam" id="PF03972">
    <property type="entry name" value="MmgE_PrpD_N"/>
    <property type="match status" value="1"/>
</dbReference>
<proteinExistence type="inferred from homology"/>
<dbReference type="Gene3D" id="1.10.4100.10">
    <property type="entry name" value="2-methylcitrate dehydratase PrpD"/>
    <property type="match status" value="1"/>
</dbReference>
<dbReference type="Proteomes" id="UP001272097">
    <property type="component" value="Unassembled WGS sequence"/>
</dbReference>
<dbReference type="PANTHER" id="PTHR16943:SF8">
    <property type="entry name" value="2-METHYLCITRATE DEHYDRATASE"/>
    <property type="match status" value="1"/>
</dbReference>
<evidence type="ECO:0000259" key="3">
    <source>
        <dbReference type="Pfam" id="PF19305"/>
    </source>
</evidence>
<feature type="domain" description="MmgE/PrpD N-terminal" evidence="2">
    <location>
        <begin position="3"/>
        <end position="237"/>
    </location>
</feature>
<dbReference type="PANTHER" id="PTHR16943">
    <property type="entry name" value="2-METHYLCITRATE DEHYDRATASE-RELATED"/>
    <property type="match status" value="1"/>
</dbReference>
<name>A0ABU4X7I4_9HYPH</name>
<dbReference type="InterPro" id="IPR005656">
    <property type="entry name" value="MmgE_PrpD"/>
</dbReference>
<dbReference type="InterPro" id="IPR036148">
    <property type="entry name" value="MmgE/PrpD_sf"/>
</dbReference>
<dbReference type="InterPro" id="IPR045337">
    <property type="entry name" value="MmgE_PrpD_C"/>
</dbReference>
<comment type="similarity">
    <text evidence="1">Belongs to the PrpD family.</text>
</comment>
<protein>
    <submittedName>
        <fullName evidence="4">MmgE/PrpD family protein</fullName>
    </submittedName>
</protein>
<dbReference type="SUPFAM" id="SSF103378">
    <property type="entry name" value="2-methylcitrate dehydratase PrpD"/>
    <property type="match status" value="1"/>
</dbReference>
<keyword evidence="5" id="KW-1185">Reference proteome</keyword>
<dbReference type="Gene3D" id="3.30.1330.120">
    <property type="entry name" value="2-methylcitrate dehydratase PrpD"/>
    <property type="match status" value="1"/>
</dbReference>
<evidence type="ECO:0000313" key="4">
    <source>
        <dbReference type="EMBL" id="MDX8443928.1"/>
    </source>
</evidence>
<organism evidence="4 5">
    <name type="scientific">Mesorhizobium australafricanum</name>
    <dbReference type="NCBI Taxonomy" id="3072311"/>
    <lineage>
        <taxon>Bacteria</taxon>
        <taxon>Pseudomonadati</taxon>
        <taxon>Pseudomonadota</taxon>
        <taxon>Alphaproteobacteria</taxon>
        <taxon>Hyphomicrobiales</taxon>
        <taxon>Phyllobacteriaceae</taxon>
        <taxon>Mesorhizobium</taxon>
    </lineage>
</organism>
<sequence>MGHFAEFAVALNYNDIPEDVRIVMRRSFADIVGVATVGSTTEIAQITKDIADSLWRAAPESGVARMLFDGRPVSPAGAAFAGAFTIDAIDGHDGSSPCKGHAGSAIFPSLLAVADSLRANGQPPTGSDLMTALAAAYEVSYRAGLALHGTVSDYHTSGAWTAIGVAVGVGRLLKLDAERIRHAAGIAEYHGPRSQMMRCIDHPTMLRDGVGWGAPSGVMAAYMAKLGFTGAPAVTAEGIAVDAWWCDLGKSWRIAEDTHYKLYPVCRWAHPAIDAAQDLMVANGLSSSDVAKVRINTFHYAVRLAGHNPSSIDEMTYSIVFPVATMIARGKIGPEELAPPVLKDAEINRIAQATELVESEHYTRISVGKRWADVVLYLKDGRVLQSAPRTPKGDTDNPLTENELRGKYDTFTAGLLTRDRAEDLRRHALTFDSLDSLNLAKLFDQLTGPLDCDASRFAERRFAS</sequence>
<gene>
    <name evidence="4" type="ORF">RFM51_30710</name>
</gene>
<feature type="domain" description="MmgE/PrpD C-terminal" evidence="3">
    <location>
        <begin position="263"/>
        <end position="425"/>
    </location>
</feature>
<dbReference type="RefSeq" id="WP_320217903.1">
    <property type="nucleotide sequence ID" value="NZ_JAVIIS010000110.1"/>
</dbReference>
<dbReference type="InterPro" id="IPR045336">
    <property type="entry name" value="MmgE_PrpD_N"/>
</dbReference>
<evidence type="ECO:0000256" key="1">
    <source>
        <dbReference type="ARBA" id="ARBA00006174"/>
    </source>
</evidence>
<dbReference type="InterPro" id="IPR042183">
    <property type="entry name" value="MmgE/PrpD_sf_1"/>
</dbReference>
<evidence type="ECO:0000259" key="2">
    <source>
        <dbReference type="Pfam" id="PF03972"/>
    </source>
</evidence>
<evidence type="ECO:0000313" key="5">
    <source>
        <dbReference type="Proteomes" id="UP001272097"/>
    </source>
</evidence>
<dbReference type="EMBL" id="JAVIIS010000110">
    <property type="protein sequence ID" value="MDX8443928.1"/>
    <property type="molecule type" value="Genomic_DNA"/>
</dbReference>
<dbReference type="Pfam" id="PF19305">
    <property type="entry name" value="MmgE_PrpD_C"/>
    <property type="match status" value="1"/>
</dbReference>
<accession>A0ABU4X7I4</accession>
<dbReference type="InterPro" id="IPR042188">
    <property type="entry name" value="MmgE/PrpD_sf_2"/>
</dbReference>